<dbReference type="HOGENOM" id="CLU_2254767_0_0_1"/>
<dbReference type="AlphaFoldDB" id="B9NDQ9"/>
<dbReference type="EMBL" id="KZ623363">
    <property type="protein sequence ID" value="PNS23564.1"/>
    <property type="molecule type" value="Genomic_DNA"/>
</dbReference>
<evidence type="ECO:0000313" key="2">
    <source>
        <dbReference type="EMBL" id="PNT08866.1"/>
    </source>
</evidence>
<keyword evidence="3" id="KW-1185">Reference proteome</keyword>
<evidence type="ECO:0000313" key="3">
    <source>
        <dbReference type="Proteomes" id="UP000006729"/>
    </source>
</evidence>
<dbReference type="Proteomes" id="UP000006729">
    <property type="component" value="Chromosome 12"/>
</dbReference>
<evidence type="ECO:0000313" key="1">
    <source>
        <dbReference type="EMBL" id="PNS23564.1"/>
    </source>
</evidence>
<protein>
    <submittedName>
        <fullName evidence="2">Uncharacterized protein</fullName>
    </submittedName>
</protein>
<accession>B9NDQ9</accession>
<dbReference type="eggNOG" id="KOG0594">
    <property type="taxonomic scope" value="Eukaryota"/>
</dbReference>
<organism evidence="2 3">
    <name type="scientific">Populus trichocarpa</name>
    <name type="common">Western balsam poplar</name>
    <name type="synonym">Populus balsamifera subsp. trichocarpa</name>
    <dbReference type="NCBI Taxonomy" id="3694"/>
    <lineage>
        <taxon>Eukaryota</taxon>
        <taxon>Viridiplantae</taxon>
        <taxon>Streptophyta</taxon>
        <taxon>Embryophyta</taxon>
        <taxon>Tracheophyta</taxon>
        <taxon>Spermatophyta</taxon>
        <taxon>Magnoliopsida</taxon>
        <taxon>eudicotyledons</taxon>
        <taxon>Gunneridae</taxon>
        <taxon>Pentapetalae</taxon>
        <taxon>rosids</taxon>
        <taxon>fabids</taxon>
        <taxon>Malpighiales</taxon>
        <taxon>Salicaceae</taxon>
        <taxon>Saliceae</taxon>
        <taxon>Populus</taxon>
    </lineage>
</organism>
<dbReference type="EMBL" id="CM009301">
    <property type="protein sequence ID" value="PNT08866.1"/>
    <property type="molecule type" value="Genomic_DNA"/>
</dbReference>
<sequence length="104" mass="11841">MSWNVQLQKICQKTITQTASHPSSWRFALRHWFRESDWLPILEVTLALDEESTGRVGDDTVGGPSVSRLLWLRHQVMRDLLLGVLPVNYLHSHGLGHAELGLET</sequence>
<name>B9NDQ9_POPTR</name>
<gene>
    <name evidence="2" type="ORF">POPTR_012G012900</name>
    <name evidence="1" type="ORF">POPTR_T054500</name>
</gene>
<reference evidence="2" key="2">
    <citation type="submission" date="2017-07" db="EMBL/GenBank/DDBJ databases">
        <title>WGS assembly of Populus trichocarpa.</title>
        <authorList>
            <person name="Tuskan G."/>
            <person name="Difazio S."/>
            <person name="Jansson S."/>
            <person name="Bohlmann J."/>
            <person name="Grigoriev I."/>
            <person name="Hellsten U."/>
            <person name="Putnam N."/>
            <person name="Ralph S."/>
            <person name="Rombauts S."/>
            <person name="Salamov A."/>
            <person name="Schein J."/>
            <person name="Sterck L."/>
            <person name="Aerts A."/>
            <person name="Bhalerao R."/>
            <person name="Bhalerao R."/>
            <person name="Blaudez D."/>
            <person name="Boerjan W."/>
            <person name="Brun A."/>
            <person name="Brunner A."/>
            <person name="Busov V."/>
            <person name="Campbell M."/>
            <person name="Carlson J."/>
            <person name="Chalot M."/>
            <person name="Chapman J."/>
            <person name="Chen G."/>
            <person name="Cooper D."/>
            <person name="Coutinho P."/>
            <person name="Couturier J."/>
            <person name="Covert S."/>
            <person name="Cronk Q."/>
            <person name="Cunningham R."/>
            <person name="Davis J."/>
            <person name="Degroeve S."/>
            <person name="Dejardin A."/>
            <person name="Depamphilis C."/>
            <person name="Detter J."/>
            <person name="Dirks B."/>
            <person name="Dubchak I."/>
            <person name="Duplessis S."/>
            <person name="Ehlting J."/>
            <person name="Ellis B."/>
            <person name="Gendler K."/>
            <person name="Goodstein D."/>
            <person name="Gribskov M."/>
            <person name="Grimwood J."/>
            <person name="Groover A."/>
            <person name="Gunter L."/>
            <person name="Hamberger B."/>
            <person name="Heinze B."/>
            <person name="Helariutta Y."/>
            <person name="Henrissat B."/>
            <person name="Holligan D."/>
            <person name="Holt R."/>
            <person name="Huang W."/>
            <person name="Islam-Faridi N."/>
            <person name="Jones S."/>
            <person name="Jones-Rhoades M."/>
            <person name="Jorgensen R."/>
            <person name="Joshi C."/>
            <person name="Kangasjarvi J."/>
            <person name="Karlsson J."/>
            <person name="Kelleher C."/>
            <person name="Kirkpatrick R."/>
            <person name="Kirst M."/>
            <person name="Kohler A."/>
            <person name="Kalluri U."/>
            <person name="Larimer F."/>
            <person name="Leebens-Mack J."/>
            <person name="Leple J."/>
            <person name="Locascio P."/>
            <person name="Lou Y."/>
            <person name="Lucas S."/>
            <person name="Martin F."/>
            <person name="Montanini B."/>
            <person name="Napoli C."/>
            <person name="Nelson D."/>
            <person name="Nelson C."/>
            <person name="Nieminen K."/>
            <person name="Nilsson O."/>
            <person name="Pereda V."/>
            <person name="Peter G."/>
            <person name="Philippe R."/>
            <person name="Pilate G."/>
            <person name="Poliakov A."/>
            <person name="Razumovskaya J."/>
            <person name="Richardson P."/>
            <person name="Rinaldi C."/>
            <person name="Ritland K."/>
            <person name="Rouze P."/>
            <person name="Ryaboy D."/>
            <person name="Schmutz J."/>
            <person name="Schrader J."/>
            <person name="Segerman B."/>
            <person name="Shin H."/>
            <person name="Siddiqui A."/>
            <person name="Sterky F."/>
            <person name="Terry A."/>
            <person name="Tsai C."/>
            <person name="Uberbacher E."/>
            <person name="Unneberg P."/>
            <person name="Vahala J."/>
            <person name="Wall K."/>
            <person name="Wessler S."/>
            <person name="Yang G."/>
            <person name="Yin T."/>
            <person name="Douglas C."/>
            <person name="Marra M."/>
            <person name="Sandberg G."/>
            <person name="Van De Peer Y."/>
            <person name="Rokhsar D."/>
        </authorList>
    </citation>
    <scope>NUCLEOTIDE SEQUENCE</scope>
    <source>
        <strain evidence="2">Nisqually-1</strain>
    </source>
</reference>
<dbReference type="STRING" id="3694.B9NDQ9"/>
<proteinExistence type="predicted"/>
<reference evidence="2 3" key="1">
    <citation type="journal article" date="2006" name="Science">
        <title>The genome of black cottonwood, Populus trichocarpa (Torr. &amp; Gray).</title>
        <authorList>
            <person name="Tuskan G.A."/>
            <person name="Difazio S."/>
            <person name="Jansson S."/>
            <person name="Bohlmann J."/>
            <person name="Grigoriev I."/>
            <person name="Hellsten U."/>
            <person name="Putnam N."/>
            <person name="Ralph S."/>
            <person name="Rombauts S."/>
            <person name="Salamov A."/>
            <person name="Schein J."/>
            <person name="Sterck L."/>
            <person name="Aerts A."/>
            <person name="Bhalerao R.R."/>
            <person name="Bhalerao R.P."/>
            <person name="Blaudez D."/>
            <person name="Boerjan W."/>
            <person name="Brun A."/>
            <person name="Brunner A."/>
            <person name="Busov V."/>
            <person name="Campbell M."/>
            <person name="Carlson J."/>
            <person name="Chalot M."/>
            <person name="Chapman J."/>
            <person name="Chen G.L."/>
            <person name="Cooper D."/>
            <person name="Coutinho P.M."/>
            <person name="Couturier J."/>
            <person name="Covert S."/>
            <person name="Cronk Q."/>
            <person name="Cunningham R."/>
            <person name="Davis J."/>
            <person name="Degroeve S."/>
            <person name="Dejardin A."/>
            <person name="Depamphilis C."/>
            <person name="Detter J."/>
            <person name="Dirks B."/>
            <person name="Dubchak I."/>
            <person name="Duplessis S."/>
            <person name="Ehlting J."/>
            <person name="Ellis B."/>
            <person name="Gendler K."/>
            <person name="Goodstein D."/>
            <person name="Gribskov M."/>
            <person name="Grimwood J."/>
            <person name="Groover A."/>
            <person name="Gunter L."/>
            <person name="Hamberger B."/>
            <person name="Heinze B."/>
            <person name="Helariutta Y."/>
            <person name="Henrissat B."/>
            <person name="Holligan D."/>
            <person name="Holt R."/>
            <person name="Huang W."/>
            <person name="Islam-Faridi N."/>
            <person name="Jones S."/>
            <person name="Jones-Rhoades M."/>
            <person name="Jorgensen R."/>
            <person name="Joshi C."/>
            <person name="Kangasjarvi J."/>
            <person name="Karlsson J."/>
            <person name="Kelleher C."/>
            <person name="Kirkpatrick R."/>
            <person name="Kirst M."/>
            <person name="Kohler A."/>
            <person name="Kalluri U."/>
            <person name="Larimer F."/>
            <person name="Leebens-Mack J."/>
            <person name="Leple J.C."/>
            <person name="Locascio P."/>
            <person name="Lou Y."/>
            <person name="Lucas S."/>
            <person name="Martin F."/>
            <person name="Montanini B."/>
            <person name="Napoli C."/>
            <person name="Nelson D.R."/>
            <person name="Nelson C."/>
            <person name="Nieminen K."/>
            <person name="Nilsson O."/>
            <person name="Pereda V."/>
            <person name="Peter G."/>
            <person name="Philippe R."/>
            <person name="Pilate G."/>
            <person name="Poliakov A."/>
            <person name="Razumovskaya J."/>
            <person name="Richardson P."/>
            <person name="Rinaldi C."/>
            <person name="Ritland K."/>
            <person name="Rouze P."/>
            <person name="Ryaboy D."/>
            <person name="Schmutz J."/>
            <person name="Schrader J."/>
            <person name="Segerman B."/>
            <person name="Shin H."/>
            <person name="Siddiqui A."/>
            <person name="Sterky F."/>
            <person name="Terry A."/>
            <person name="Tsai C.J."/>
            <person name="Uberbacher E."/>
            <person name="Unneberg P."/>
            <person name="Vahala J."/>
            <person name="Wall K."/>
            <person name="Wessler S."/>
            <person name="Yang G."/>
            <person name="Yin T."/>
            <person name="Douglas C."/>
            <person name="Marra M."/>
            <person name="Sandberg G."/>
            <person name="Van de Peer Y."/>
            <person name="Rokhsar D."/>
        </authorList>
    </citation>
    <scope>NUCLEOTIDE SEQUENCE [LARGE SCALE GENOMIC DNA]</scope>
    <source>
        <strain evidence="3">cv. Nisqually</strain>
        <strain evidence="2">Nisqually-1</strain>
    </source>
</reference>